<keyword evidence="1" id="KW-0812">Transmembrane</keyword>
<dbReference type="Proteomes" id="UP000619079">
    <property type="component" value="Unassembled WGS sequence"/>
</dbReference>
<feature type="transmembrane region" description="Helical" evidence="1">
    <location>
        <begin position="6"/>
        <end position="22"/>
    </location>
</feature>
<dbReference type="RefSeq" id="WP_199023187.1">
    <property type="nucleotide sequence ID" value="NZ_JAELVR010000001.1"/>
</dbReference>
<proteinExistence type="predicted"/>
<accession>A0A8J7IJB9</accession>
<sequence>MFLELIGTVFAGIAMAGVVMLLNRMTGGRLPRWVGPVAAGLAMIGVTISMEYSWYDRTTASLPDGVVVAQSVEKTSFYQPWTKIAPYVHRFVAVDQLSIQRNPDLPDQRILDLYFFGRWAPMNRVPVLMDCATPRMATLADGVEFDDSGAVIDPRWIALESDDEVLRAVCEVA</sequence>
<feature type="transmembrane region" description="Helical" evidence="1">
    <location>
        <begin position="34"/>
        <end position="55"/>
    </location>
</feature>
<dbReference type="AlphaFoldDB" id="A0A8J7IJB9"/>
<organism evidence="2 3">
    <name type="scientific">Sedimentitalea arenosa</name>
    <dbReference type="NCBI Taxonomy" id="2798803"/>
    <lineage>
        <taxon>Bacteria</taxon>
        <taxon>Pseudomonadati</taxon>
        <taxon>Pseudomonadota</taxon>
        <taxon>Alphaproteobacteria</taxon>
        <taxon>Rhodobacterales</taxon>
        <taxon>Paracoccaceae</taxon>
        <taxon>Sedimentitalea</taxon>
    </lineage>
</organism>
<reference evidence="2" key="1">
    <citation type="submission" date="2020-12" db="EMBL/GenBank/DDBJ databases">
        <title>Sedimentitalea sp. nov., isolated from sand in Incheon.</title>
        <authorList>
            <person name="Kim W."/>
        </authorList>
    </citation>
    <scope>NUCLEOTIDE SEQUENCE</scope>
    <source>
        <strain evidence="2">CAU 1593</strain>
    </source>
</reference>
<keyword evidence="1" id="KW-0472">Membrane</keyword>
<gene>
    <name evidence="2" type="ORF">JF290_02715</name>
</gene>
<keyword evidence="1" id="KW-1133">Transmembrane helix</keyword>
<evidence type="ECO:0000313" key="2">
    <source>
        <dbReference type="EMBL" id="MBJ6370428.1"/>
    </source>
</evidence>
<evidence type="ECO:0000313" key="3">
    <source>
        <dbReference type="Proteomes" id="UP000619079"/>
    </source>
</evidence>
<dbReference type="EMBL" id="JAELVR010000001">
    <property type="protein sequence ID" value="MBJ6370428.1"/>
    <property type="molecule type" value="Genomic_DNA"/>
</dbReference>
<name>A0A8J7IJB9_9RHOB</name>
<keyword evidence="3" id="KW-1185">Reference proteome</keyword>
<evidence type="ECO:0000256" key="1">
    <source>
        <dbReference type="SAM" id="Phobius"/>
    </source>
</evidence>
<protein>
    <submittedName>
        <fullName evidence="2">Uncharacterized protein</fullName>
    </submittedName>
</protein>
<comment type="caution">
    <text evidence="2">The sequence shown here is derived from an EMBL/GenBank/DDBJ whole genome shotgun (WGS) entry which is preliminary data.</text>
</comment>